<evidence type="ECO:0000313" key="2">
    <source>
        <dbReference type="Proteomes" id="UP000254640"/>
    </source>
</evidence>
<dbReference type="AlphaFoldDB" id="A0A379AHQ2"/>
<accession>A0A379AHQ2</accession>
<proteinExistence type="predicted"/>
<gene>
    <name evidence="1" type="ORF">NCTC9381_02979</name>
</gene>
<sequence length="36" mass="4056">MLSNKGFMPYLALLSMLGFLATDMYLARLWCDAANL</sequence>
<keyword evidence="2" id="KW-1185">Reference proteome</keyword>
<organism evidence="1 2">
    <name type="scientific">Enterobacter agglomerans</name>
    <name type="common">Erwinia herbicola</name>
    <name type="synonym">Pantoea agglomerans</name>
    <dbReference type="NCBI Taxonomy" id="549"/>
    <lineage>
        <taxon>Bacteria</taxon>
        <taxon>Pseudomonadati</taxon>
        <taxon>Pseudomonadota</taxon>
        <taxon>Gammaproteobacteria</taxon>
        <taxon>Enterobacterales</taxon>
        <taxon>Erwiniaceae</taxon>
        <taxon>Pantoea</taxon>
        <taxon>Pantoea agglomerans group</taxon>
    </lineage>
</organism>
<reference evidence="1 2" key="1">
    <citation type="submission" date="2018-06" db="EMBL/GenBank/DDBJ databases">
        <authorList>
            <consortium name="Pathogen Informatics"/>
            <person name="Doyle S."/>
        </authorList>
    </citation>
    <scope>NUCLEOTIDE SEQUENCE [LARGE SCALE GENOMIC DNA]</scope>
    <source>
        <strain evidence="1 2">NCTC9381</strain>
    </source>
</reference>
<dbReference type="Proteomes" id="UP000254640">
    <property type="component" value="Unassembled WGS sequence"/>
</dbReference>
<evidence type="ECO:0000313" key="1">
    <source>
        <dbReference type="EMBL" id="SUB17062.1"/>
    </source>
</evidence>
<name>A0A379AHQ2_ENTAG</name>
<dbReference type="EMBL" id="UGSO01000001">
    <property type="protein sequence ID" value="SUB17062.1"/>
    <property type="molecule type" value="Genomic_DNA"/>
</dbReference>
<protein>
    <submittedName>
        <fullName evidence="1">Putative transporter</fullName>
    </submittedName>
</protein>